<evidence type="ECO:0000256" key="2">
    <source>
        <dbReference type="RuleBase" id="RU362039"/>
    </source>
</evidence>
<dbReference type="Proteomes" id="UP001241571">
    <property type="component" value="Unassembled WGS sequence"/>
</dbReference>
<dbReference type="PANTHER" id="PTHR11124">
    <property type="entry name" value="VACUOLAR SORTING PROTEIN VPS29"/>
    <property type="match status" value="1"/>
</dbReference>
<sequence>MKYLIVSDNHGDRQILVDLLAEFSGKVDTFIHCGDSELQPSDPLWQTYQVVGGNCDYSPEYEDAKIIKTPLDTIYVTHGHLADVRFGVTTLGLQAQQADASIAVFGHTHQIACEKVGHRLFLNPGSISQPRGPIQIKSFAIIESTEKQWTVQYYDRTFNEIADLHFIFER</sequence>
<protein>
    <recommendedName>
        <fullName evidence="2">Phosphoesterase</fullName>
        <ecNumber evidence="2">3.1.4.-</ecNumber>
    </recommendedName>
</protein>
<keyword evidence="2" id="KW-0479">Metal-binding</keyword>
<dbReference type="GO" id="GO:0046872">
    <property type="term" value="F:metal ion binding"/>
    <property type="evidence" value="ECO:0007669"/>
    <property type="project" value="UniProtKB-KW"/>
</dbReference>
<dbReference type="AlphaFoldDB" id="A0A2K3QSL8"/>
<comment type="cofactor">
    <cofactor evidence="2">
        <name>a divalent metal cation</name>
        <dbReference type="ChEBI" id="CHEBI:60240"/>
    </cofactor>
</comment>
<evidence type="ECO:0000313" key="5">
    <source>
        <dbReference type="EMBL" id="QOG27442.1"/>
    </source>
</evidence>
<evidence type="ECO:0000259" key="3">
    <source>
        <dbReference type="Pfam" id="PF12850"/>
    </source>
</evidence>
<dbReference type="EC" id="3.1.4.-" evidence="2"/>
<proteinExistence type="inferred from homology"/>
<reference evidence="5 6" key="1">
    <citation type="submission" date="2020-03" db="EMBL/GenBank/DDBJ databases">
        <title>Characterization of ganglioside-mimicking enterococci.</title>
        <authorList>
            <person name="Patry R.T."/>
            <person name="Nothaft H."/>
            <person name="Bridger R."/>
            <person name="Shajahan A."/>
            <person name="Huynh S."/>
            <person name="Sanchez S."/>
            <person name="Azadi P."/>
            <person name="Cooper K."/>
            <person name="Miller W.G."/>
            <person name="Parker C.T."/>
            <person name="Wells L."/>
            <person name="Szymanski C.M."/>
        </authorList>
    </citation>
    <scope>NUCLEOTIDE SEQUENCE [LARGE SCALE GENOMIC DNA]</scope>
    <source>
        <strain evidence="5 6">EGM181</strain>
    </source>
</reference>
<dbReference type="CDD" id="cd00841">
    <property type="entry name" value="MPP_YfcE"/>
    <property type="match status" value="1"/>
</dbReference>
<organism evidence="4 7">
    <name type="scientific">Enterococcus gallinarum</name>
    <dbReference type="NCBI Taxonomy" id="1353"/>
    <lineage>
        <taxon>Bacteria</taxon>
        <taxon>Bacillati</taxon>
        <taxon>Bacillota</taxon>
        <taxon>Bacilli</taxon>
        <taxon>Lactobacillales</taxon>
        <taxon>Enterococcaceae</taxon>
        <taxon>Enterococcus</taxon>
    </lineage>
</organism>
<dbReference type="NCBIfam" id="TIGR00040">
    <property type="entry name" value="yfcE"/>
    <property type="match status" value="1"/>
</dbReference>
<evidence type="ECO:0000256" key="1">
    <source>
        <dbReference type="ARBA" id="ARBA00008950"/>
    </source>
</evidence>
<dbReference type="InterPro" id="IPR029052">
    <property type="entry name" value="Metallo-depent_PP-like"/>
</dbReference>
<dbReference type="GO" id="GO:0016787">
    <property type="term" value="F:hydrolase activity"/>
    <property type="evidence" value="ECO:0007669"/>
    <property type="project" value="UniProtKB-UniRule"/>
</dbReference>
<feature type="domain" description="Calcineurin-like phosphoesterase" evidence="3">
    <location>
        <begin position="1"/>
        <end position="145"/>
    </location>
</feature>
<dbReference type="InterPro" id="IPR000979">
    <property type="entry name" value="Phosphodiesterase_MJ0936/Vps29"/>
</dbReference>
<dbReference type="InterPro" id="IPR041802">
    <property type="entry name" value="MPP_YfcE"/>
</dbReference>
<dbReference type="RefSeq" id="WP_081132055.1">
    <property type="nucleotide sequence ID" value="NZ_CP050485.1"/>
</dbReference>
<dbReference type="InterPro" id="IPR024654">
    <property type="entry name" value="Calcineurin-like_PHP_lpxH"/>
</dbReference>
<dbReference type="Pfam" id="PF12850">
    <property type="entry name" value="Metallophos_2"/>
    <property type="match status" value="1"/>
</dbReference>
<gene>
    <name evidence="5" type="ORF">EGM181_09375</name>
    <name evidence="4" type="ORF">QRX88_16125</name>
</gene>
<evidence type="ECO:0000313" key="4">
    <source>
        <dbReference type="EMBL" id="MDL4937230.1"/>
    </source>
</evidence>
<dbReference type="SUPFAM" id="SSF56300">
    <property type="entry name" value="Metallo-dependent phosphatases"/>
    <property type="match status" value="1"/>
</dbReference>
<comment type="similarity">
    <text evidence="1 2">Belongs to the metallophosphoesterase superfamily. YfcE family.</text>
</comment>
<dbReference type="Gene3D" id="3.60.21.10">
    <property type="match status" value="1"/>
</dbReference>
<evidence type="ECO:0000313" key="7">
    <source>
        <dbReference type="Proteomes" id="UP001241571"/>
    </source>
</evidence>
<dbReference type="Proteomes" id="UP000516696">
    <property type="component" value="Chromosome"/>
</dbReference>
<name>A0A2K3QSL8_ENTGA</name>
<reference evidence="4 7" key="2">
    <citation type="submission" date="2023-06" db="EMBL/GenBank/DDBJ databases">
        <title>Acute promotion of culturable opportunistic pathogens and persistent increase of antibiotic resistance following antibiotic exposure in mouse gut microbiota.</title>
        <authorList>
            <person name="Li L."/>
            <person name="Wang B."/>
            <person name="Sun Y."/>
            <person name="Wang M."/>
            <person name="Xu H."/>
        </authorList>
    </citation>
    <scope>NUCLEOTIDE SEQUENCE [LARGE SCALE GENOMIC DNA]</scope>
    <source>
        <strain evidence="4 7">CRI2_2</strain>
    </source>
</reference>
<evidence type="ECO:0000313" key="6">
    <source>
        <dbReference type="Proteomes" id="UP000516696"/>
    </source>
</evidence>
<dbReference type="EMBL" id="CP050485">
    <property type="protein sequence ID" value="QOG27442.1"/>
    <property type="molecule type" value="Genomic_DNA"/>
</dbReference>
<accession>A0A2K3QSL8</accession>
<dbReference type="EMBL" id="JASUBT010000014">
    <property type="protein sequence ID" value="MDL4937230.1"/>
    <property type="molecule type" value="Genomic_DNA"/>
</dbReference>